<dbReference type="OrthoDB" id="9807496at2"/>
<keyword evidence="1" id="KW-0732">Signal</keyword>
<reference evidence="2 3" key="1">
    <citation type="submission" date="2016-11" db="EMBL/GenBank/DDBJ databases">
        <title>Study of marine rhodopsin-containing bacteria.</title>
        <authorList>
            <person name="Yoshizawa S."/>
            <person name="Kumagai Y."/>
            <person name="Kogure K."/>
        </authorList>
    </citation>
    <scope>NUCLEOTIDE SEQUENCE [LARGE SCALE GENOMIC DNA]</scope>
    <source>
        <strain evidence="2 3">SG-29</strain>
    </source>
</reference>
<comment type="caution">
    <text evidence="2">The sequence shown here is derived from an EMBL/GenBank/DDBJ whole genome shotgun (WGS) entry which is preliminary data.</text>
</comment>
<evidence type="ECO:0008006" key="4">
    <source>
        <dbReference type="Google" id="ProtNLM"/>
    </source>
</evidence>
<dbReference type="AlphaFoldDB" id="A0A259TVB1"/>
<gene>
    <name evidence="2" type="ORF">BSZ36_00745</name>
</gene>
<organism evidence="2 3">
    <name type="scientific">Rubricoccus marinus</name>
    <dbReference type="NCBI Taxonomy" id="716817"/>
    <lineage>
        <taxon>Bacteria</taxon>
        <taxon>Pseudomonadati</taxon>
        <taxon>Rhodothermota</taxon>
        <taxon>Rhodothermia</taxon>
        <taxon>Rhodothermales</taxon>
        <taxon>Rubricoccaceae</taxon>
        <taxon>Rubricoccus</taxon>
    </lineage>
</organism>
<name>A0A259TVB1_9BACT</name>
<dbReference type="EMBL" id="MQWB01000001">
    <property type="protein sequence ID" value="OZC01636.1"/>
    <property type="molecule type" value="Genomic_DNA"/>
</dbReference>
<dbReference type="Proteomes" id="UP000216446">
    <property type="component" value="Unassembled WGS sequence"/>
</dbReference>
<feature type="signal peptide" evidence="1">
    <location>
        <begin position="1"/>
        <end position="17"/>
    </location>
</feature>
<evidence type="ECO:0000256" key="1">
    <source>
        <dbReference type="SAM" id="SignalP"/>
    </source>
</evidence>
<dbReference type="InterPro" id="IPR026444">
    <property type="entry name" value="Secre_tail"/>
</dbReference>
<feature type="chain" id="PRO_5012943685" description="Secretion system C-terminal sorting domain-containing protein" evidence="1">
    <location>
        <begin position="18"/>
        <end position="551"/>
    </location>
</feature>
<evidence type="ECO:0000313" key="3">
    <source>
        <dbReference type="Proteomes" id="UP000216446"/>
    </source>
</evidence>
<dbReference type="RefSeq" id="WP_094545257.1">
    <property type="nucleotide sequence ID" value="NZ_MQWB01000001.1"/>
</dbReference>
<proteinExistence type="predicted"/>
<evidence type="ECO:0000313" key="2">
    <source>
        <dbReference type="EMBL" id="OZC01636.1"/>
    </source>
</evidence>
<sequence length="551" mass="58356">MLRAALFLALFALPAMASGAQTCALGTAEARLRGVDVEAALFTNGNLFYGNQTTDGSGYVTPLGENALNGQPRSPVFASTLWLGGKVGGDIRASAARYTNFVFRPGQTGADHVPPDSTACAEADRIWVVSRDDIAAYYAGATPEADLAEWPVHLGAPVLDGDGIAGNYDLEAGDQPAIRGDVMAFWAMTDMASGTPFGETAAGVDVAAEAFAIRTSPFRDETFYRFTITNRNGTPLDSAYVGLHHDFDIGERTNDRIGTDTTAQMLYVYNGTDTDPFFNGAPPAHGVVVARGPVGLANGRDDDGDGTVDEPGEPLGLTGSALYALTCPHCTSGDPDGVFQFYNYLQGRWGDGSVMRANGNGYRQPAQYPRTRFLYAGDPVSGEGWSEVNADGAGTPIPAGDRRGIPGSGPFRLLPDSSTSVTFALVYAQGTDRFDSITHLRSDARRVLAAQASGAFEPSRVEGFEPRQRPLAVSRPRPNPFREATTILIQAPANTAVQVSVYDALGRRLSVSDAETPEARVEIGRGLAPGVYVVRVEGAGFAETFTAVKTR</sequence>
<protein>
    <recommendedName>
        <fullName evidence="4">Secretion system C-terminal sorting domain-containing protein</fullName>
    </recommendedName>
</protein>
<dbReference type="InParanoid" id="A0A259TVB1"/>
<dbReference type="NCBIfam" id="TIGR04183">
    <property type="entry name" value="Por_Secre_tail"/>
    <property type="match status" value="1"/>
</dbReference>
<accession>A0A259TVB1</accession>
<keyword evidence="3" id="KW-1185">Reference proteome</keyword>